<evidence type="ECO:0000313" key="3">
    <source>
        <dbReference type="Proteomes" id="UP000193377"/>
    </source>
</evidence>
<evidence type="ECO:0000259" key="1">
    <source>
        <dbReference type="SMART" id="SM00382"/>
    </source>
</evidence>
<gene>
    <name evidence="2" type="ORF">B0487_2115</name>
</gene>
<dbReference type="AlphaFoldDB" id="A0A1X2YR44"/>
<dbReference type="GO" id="GO:0016887">
    <property type="term" value="F:ATP hydrolysis activity"/>
    <property type="evidence" value="ECO:0007669"/>
    <property type="project" value="InterPro"/>
</dbReference>
<sequence length="318" mass="35430">MLNSTEMLRLVRAACNGDHLKLSQQIDLLADSVEKAKPTAYTTNLRRLAESEREKGLAVNASLAPVDGLTEPLLPPDGTHKPVWDKTVRELLDGLVAEYKKLDVLTAHNLAPRNRIILTGAPGTGKTTFASILSERLGLDGVILRTDRVISSQLGKTLTNIALVFDRLHMERKLLFIDECDMLLARRDNSHDVAEMRRATNLVLQKIDTLPDDCILVCATNMSSLIDRAAWRRFDVRVHMTLPDKATSRLIIMHRLKELNIQADVQPLDIDIEDVSPALLVQTVDNLSRKTLISGSETIPTDLFVNAFNSLKMEVSNQ</sequence>
<dbReference type="InterPro" id="IPR050304">
    <property type="entry name" value="MT-severing_AAA_ATPase"/>
</dbReference>
<dbReference type="Proteomes" id="UP000193377">
    <property type="component" value="Unassembled WGS sequence"/>
</dbReference>
<dbReference type="SUPFAM" id="SSF52540">
    <property type="entry name" value="P-loop containing nucleoside triphosphate hydrolases"/>
    <property type="match status" value="1"/>
</dbReference>
<dbReference type="InterPro" id="IPR003593">
    <property type="entry name" value="AAA+_ATPase"/>
</dbReference>
<dbReference type="RefSeq" id="WP_085393545.1">
    <property type="nucleotide sequence ID" value="NZ_LNKD01000008.1"/>
</dbReference>
<dbReference type="Gene3D" id="3.40.50.300">
    <property type="entry name" value="P-loop containing nucleotide triphosphate hydrolases"/>
    <property type="match status" value="1"/>
</dbReference>
<name>A0A1X2YR44_BIFAD</name>
<accession>A0A1X2YR44</accession>
<dbReference type="Pfam" id="PF00004">
    <property type="entry name" value="AAA"/>
    <property type="match status" value="1"/>
</dbReference>
<dbReference type="InterPro" id="IPR027417">
    <property type="entry name" value="P-loop_NTPase"/>
</dbReference>
<dbReference type="EMBL" id="LNKD01000008">
    <property type="protein sequence ID" value="OSG84628.1"/>
    <property type="molecule type" value="Genomic_DNA"/>
</dbReference>
<dbReference type="InterPro" id="IPR003959">
    <property type="entry name" value="ATPase_AAA_core"/>
</dbReference>
<dbReference type="PANTHER" id="PTHR23074">
    <property type="entry name" value="AAA DOMAIN-CONTAINING"/>
    <property type="match status" value="1"/>
</dbReference>
<feature type="domain" description="AAA+ ATPase" evidence="1">
    <location>
        <begin position="112"/>
        <end position="244"/>
    </location>
</feature>
<dbReference type="PANTHER" id="PTHR23074:SF83">
    <property type="entry name" value="VACUOLAR PROTEIN SORTING-ASSOCIATED PROTEIN 4A"/>
    <property type="match status" value="1"/>
</dbReference>
<proteinExistence type="predicted"/>
<dbReference type="SMART" id="SM00382">
    <property type="entry name" value="AAA"/>
    <property type="match status" value="1"/>
</dbReference>
<comment type="caution">
    <text evidence="2">The sequence shown here is derived from an EMBL/GenBank/DDBJ whole genome shotgun (WGS) entry which is preliminary data.</text>
</comment>
<dbReference type="GO" id="GO:0005524">
    <property type="term" value="F:ATP binding"/>
    <property type="evidence" value="ECO:0007669"/>
    <property type="project" value="InterPro"/>
</dbReference>
<reference evidence="2 3" key="1">
    <citation type="journal article" date="2016" name="Sci. Rep.">
        <title>Evaluation of genetic diversity among strains of the human gut commensal Bifidobacterium adolescentis.</title>
        <authorList>
            <person name="Duranti S."/>
            <person name="Milani C."/>
            <person name="Lugli G.A."/>
            <person name="Mancabelli L."/>
            <person name="Turroni F."/>
            <person name="Ferrario C."/>
            <person name="Mangifesta M."/>
            <person name="Viappiani A."/>
            <person name="Sanchez B."/>
            <person name="Margolles A."/>
            <person name="van Sinderen D."/>
            <person name="Ventura M."/>
        </authorList>
    </citation>
    <scope>NUCLEOTIDE SEQUENCE [LARGE SCALE GENOMIC DNA]</scope>
    <source>
        <strain evidence="2 3">487B</strain>
    </source>
</reference>
<organism evidence="2 3">
    <name type="scientific">Bifidobacterium adolescentis</name>
    <dbReference type="NCBI Taxonomy" id="1680"/>
    <lineage>
        <taxon>Bacteria</taxon>
        <taxon>Bacillati</taxon>
        <taxon>Actinomycetota</taxon>
        <taxon>Actinomycetes</taxon>
        <taxon>Bifidobacteriales</taxon>
        <taxon>Bifidobacteriaceae</taxon>
        <taxon>Bifidobacterium</taxon>
    </lineage>
</organism>
<protein>
    <submittedName>
        <fullName evidence="2">ATPase</fullName>
    </submittedName>
</protein>
<evidence type="ECO:0000313" key="2">
    <source>
        <dbReference type="EMBL" id="OSG84628.1"/>
    </source>
</evidence>
<dbReference type="CDD" id="cd19481">
    <property type="entry name" value="RecA-like_protease"/>
    <property type="match status" value="1"/>
</dbReference>